<proteinExistence type="predicted"/>
<name>A0A845UMF4_9PROT</name>
<evidence type="ECO:0000313" key="2">
    <source>
        <dbReference type="EMBL" id="NDU42788.1"/>
    </source>
</evidence>
<dbReference type="AlphaFoldDB" id="A0A845UMF4"/>
<keyword evidence="1" id="KW-0732">Signal</keyword>
<feature type="signal peptide" evidence="1">
    <location>
        <begin position="1"/>
        <end position="31"/>
    </location>
</feature>
<organism evidence="2">
    <name type="scientific">Acidithiobacillus ferrianus</name>
    <dbReference type="NCBI Taxonomy" id="2678518"/>
    <lineage>
        <taxon>Bacteria</taxon>
        <taxon>Pseudomonadati</taxon>
        <taxon>Pseudomonadota</taxon>
        <taxon>Acidithiobacillia</taxon>
        <taxon>Acidithiobacillales</taxon>
        <taxon>Acidithiobacillaceae</taxon>
        <taxon>Acidithiobacillus</taxon>
    </lineage>
</organism>
<protein>
    <recommendedName>
        <fullName evidence="3">Outer membrane protein beta-barrel domain-containing protein</fullName>
    </recommendedName>
</protein>
<feature type="chain" id="PRO_5032529352" description="Outer membrane protein beta-barrel domain-containing protein" evidence="1">
    <location>
        <begin position="32"/>
        <end position="282"/>
    </location>
</feature>
<evidence type="ECO:0008006" key="3">
    <source>
        <dbReference type="Google" id="ProtNLM"/>
    </source>
</evidence>
<comment type="caution">
    <text evidence="2">The sequence shown here is derived from an EMBL/GenBank/DDBJ whole genome shotgun (WGS) entry which is preliminary data.</text>
</comment>
<sequence length="282" mass="29651">MKKSNAIRKTSLITVAVTVIAVSDLSGVAMAQTEDSAIVQANNEVGIAITGNLTNYQESITPGPSDTESGWQPGFAVKGSYMGNPYGIHHLYAAVHYANSFGNIGYRGAVGGTPYNGTDSATFNRVVGRVGMGFNITVPGHLMMITPYIAGGYQGWNRNLQGPFGYKENYSAGLAGAGALFQYAVTPRFVVSGDAEILAVVGGGMTPHLFNGRLGSASFGTSAEEKVAAGIDYKMSDALHVYSDVGFTHFNYTGGSLALPGWREPLSSTNQLSMSLGLAYQF</sequence>
<evidence type="ECO:0000256" key="1">
    <source>
        <dbReference type="SAM" id="SignalP"/>
    </source>
</evidence>
<dbReference type="EMBL" id="WNJL01000034">
    <property type="protein sequence ID" value="NDU42788.1"/>
    <property type="molecule type" value="Genomic_DNA"/>
</dbReference>
<accession>A0A845UMF4</accession>
<gene>
    <name evidence="2" type="ORF">GL267_09085</name>
</gene>
<reference evidence="2" key="1">
    <citation type="submission" date="2019-11" db="EMBL/GenBank/DDBJ databases">
        <title>Acidithiobacillus ferrianus sp. nov.: a facultatively anaerobic and extremely acidophilic chemolithoautotroph.</title>
        <authorList>
            <person name="Norris P.R."/>
            <person name="Falagan C."/>
            <person name="Moya-Beltran A."/>
            <person name="Castro M."/>
            <person name="Quatrini R."/>
            <person name="Johnson D.B."/>
        </authorList>
    </citation>
    <scope>NUCLEOTIDE SEQUENCE [LARGE SCALE GENOMIC DNA]</scope>
    <source>
        <strain evidence="2">MG</strain>
    </source>
</reference>